<keyword evidence="6" id="KW-1185">Reference proteome</keyword>
<dbReference type="GO" id="GO:0005829">
    <property type="term" value="C:cytosol"/>
    <property type="evidence" value="ECO:0007669"/>
    <property type="project" value="TreeGrafter"/>
</dbReference>
<dbReference type="PANTHER" id="PTHR10060">
    <property type="entry name" value="TATD FAMILY DEOXYRIBONUCLEASE"/>
    <property type="match status" value="1"/>
</dbReference>
<comment type="similarity">
    <text evidence="1">Belongs to the metallo-dependent hydrolases superfamily. TatD-type hydrolase family.</text>
</comment>
<evidence type="ECO:0000256" key="3">
    <source>
        <dbReference type="ARBA" id="ARBA00022723"/>
    </source>
</evidence>
<evidence type="ECO:0000256" key="4">
    <source>
        <dbReference type="ARBA" id="ARBA00022801"/>
    </source>
</evidence>
<dbReference type="InterPro" id="IPR001130">
    <property type="entry name" value="TatD-like"/>
</dbReference>
<dbReference type="Gene3D" id="3.20.20.140">
    <property type="entry name" value="Metal-dependent hydrolases"/>
    <property type="match status" value="1"/>
</dbReference>
<dbReference type="GO" id="GO:0046872">
    <property type="term" value="F:metal ion binding"/>
    <property type="evidence" value="ECO:0007669"/>
    <property type="project" value="UniProtKB-KW"/>
</dbReference>
<proteinExistence type="inferred from homology"/>
<keyword evidence="3" id="KW-0479">Metal-binding</keyword>
<dbReference type="InterPro" id="IPR032466">
    <property type="entry name" value="Metal_Hydrolase"/>
</dbReference>
<comment type="caution">
    <text evidence="5">The sequence shown here is derived from an EMBL/GenBank/DDBJ whole genome shotgun (WGS) entry which is preliminary data.</text>
</comment>
<dbReference type="GO" id="GO:0008296">
    <property type="term" value="F:3'-5'-DNA exonuclease activity"/>
    <property type="evidence" value="ECO:0007669"/>
    <property type="project" value="TreeGrafter"/>
</dbReference>
<dbReference type="Pfam" id="PF01026">
    <property type="entry name" value="TatD_DNase"/>
    <property type="match status" value="1"/>
</dbReference>
<evidence type="ECO:0000256" key="2">
    <source>
        <dbReference type="ARBA" id="ARBA00022722"/>
    </source>
</evidence>
<evidence type="ECO:0000313" key="5">
    <source>
        <dbReference type="EMBL" id="KAK6589608.1"/>
    </source>
</evidence>
<accession>A0AAV9XYF0</accession>
<gene>
    <name evidence="5" type="ORF">RS030_119</name>
</gene>
<dbReference type="AlphaFoldDB" id="A0AAV9XYF0"/>
<organism evidence="5 6">
    <name type="scientific">Cryptosporidium xiaoi</name>
    <dbReference type="NCBI Taxonomy" id="659607"/>
    <lineage>
        <taxon>Eukaryota</taxon>
        <taxon>Sar</taxon>
        <taxon>Alveolata</taxon>
        <taxon>Apicomplexa</taxon>
        <taxon>Conoidasida</taxon>
        <taxon>Coccidia</taxon>
        <taxon>Eucoccidiorida</taxon>
        <taxon>Eimeriorina</taxon>
        <taxon>Cryptosporidiidae</taxon>
        <taxon>Cryptosporidium</taxon>
    </lineage>
</organism>
<evidence type="ECO:0000256" key="1">
    <source>
        <dbReference type="ARBA" id="ARBA00009275"/>
    </source>
</evidence>
<reference evidence="5 6" key="1">
    <citation type="submission" date="2023-10" db="EMBL/GenBank/DDBJ databases">
        <title>Comparative genomics analysis reveals potential genetic determinants of host preference in Cryptosporidium xiaoi.</title>
        <authorList>
            <person name="Xiao L."/>
            <person name="Li J."/>
        </authorList>
    </citation>
    <scope>NUCLEOTIDE SEQUENCE [LARGE SCALE GENOMIC DNA]</scope>
    <source>
        <strain evidence="5 6">52996</strain>
    </source>
</reference>
<dbReference type="SUPFAM" id="SSF51556">
    <property type="entry name" value="Metallo-dependent hydrolases"/>
    <property type="match status" value="1"/>
</dbReference>
<sequence length="341" mass="39593">MAVSKLANDIKFIDIGSNLTDLMFQGFYNGRRHHNPDLDRVIERAKNGGLEKIIITSGNYEECVQALKICQEYDPEYNFLFTTVGVHPTRTRVNCSKCDEHSKYYMNKLKELIKKNPKRIVAIGEFGLDSERTQFSNMSIQEKYFELQFELLKEQNLPMFLHMRTSFSTQENKGEHNSNSCFLKFTEILNKYKYLWEREKGVVHSFTGSVNELNVILDMGLDIGINGCSLKSVENLSVVSKIPVDRLHIETGLIDLNNEFIDSPWCDIKKTHSSYSYIDTHFPEVSKPAKWIENMLVKGRNEPVKIIQVAQILHKNLNCNLSFNEFSLQVYNNTKRMYFNI</sequence>
<protein>
    <submittedName>
        <fullName evidence="5">Uncharacterized protein</fullName>
    </submittedName>
</protein>
<keyword evidence="2" id="KW-0540">Nuclease</keyword>
<dbReference type="EMBL" id="JAWDEY010000011">
    <property type="protein sequence ID" value="KAK6589608.1"/>
    <property type="molecule type" value="Genomic_DNA"/>
</dbReference>
<keyword evidence="4" id="KW-0378">Hydrolase</keyword>
<evidence type="ECO:0000313" key="6">
    <source>
        <dbReference type="Proteomes" id="UP001311799"/>
    </source>
</evidence>
<dbReference type="InterPro" id="IPR050891">
    <property type="entry name" value="TatD-type_Hydrolase"/>
</dbReference>
<name>A0AAV9XYF0_9CRYT</name>
<dbReference type="CDD" id="cd01310">
    <property type="entry name" value="TatD_DNAse"/>
    <property type="match status" value="1"/>
</dbReference>
<dbReference type="Proteomes" id="UP001311799">
    <property type="component" value="Unassembled WGS sequence"/>
</dbReference>
<dbReference type="PANTHER" id="PTHR10060:SF15">
    <property type="entry name" value="DEOXYRIBONUCLEASE TATDN1"/>
    <property type="match status" value="1"/>
</dbReference>